<dbReference type="PANTHER" id="PTHR11575:SF24">
    <property type="entry name" value="5'-NUCLEOTIDASE"/>
    <property type="match status" value="1"/>
</dbReference>
<keyword evidence="4" id="KW-0812">Transmembrane</keyword>
<evidence type="ECO:0000313" key="7">
    <source>
        <dbReference type="EMBL" id="HIR40623.1"/>
    </source>
</evidence>
<dbReference type="SUPFAM" id="SSF56300">
    <property type="entry name" value="Metallo-dependent phosphatases"/>
    <property type="match status" value="1"/>
</dbReference>
<keyword evidence="4" id="KW-1133">Transmembrane helix</keyword>
<comment type="caution">
    <text evidence="7">The sequence shown here is derived from an EMBL/GenBank/DDBJ whole genome shotgun (WGS) entry which is preliminary data.</text>
</comment>
<dbReference type="GO" id="GO:0009166">
    <property type="term" value="P:nucleotide catabolic process"/>
    <property type="evidence" value="ECO:0007669"/>
    <property type="project" value="InterPro"/>
</dbReference>
<feature type="chain" id="PRO_5039745217" evidence="2">
    <location>
        <begin position="28"/>
        <end position="602"/>
    </location>
</feature>
<dbReference type="EMBL" id="DVGY01000054">
    <property type="protein sequence ID" value="HIR40623.1"/>
    <property type="molecule type" value="Genomic_DNA"/>
</dbReference>
<dbReference type="PRINTS" id="PR01607">
    <property type="entry name" value="APYRASEFAMLY"/>
</dbReference>
<dbReference type="Pfam" id="PF02872">
    <property type="entry name" value="5_nucleotid_C"/>
    <property type="match status" value="1"/>
</dbReference>
<keyword evidence="1 2" id="KW-0732">Signal</keyword>
<evidence type="ECO:0000259" key="6">
    <source>
        <dbReference type="Pfam" id="PF02872"/>
    </source>
</evidence>
<evidence type="ECO:0000313" key="8">
    <source>
        <dbReference type="Proteomes" id="UP000886749"/>
    </source>
</evidence>
<gene>
    <name evidence="7" type="ORF">IAB36_02210</name>
</gene>
<keyword evidence="4" id="KW-0472">Membrane</keyword>
<feature type="region of interest" description="Disordered" evidence="3">
    <location>
        <begin position="534"/>
        <end position="569"/>
    </location>
</feature>
<feature type="domain" description="Calcineurin-like phosphoesterase" evidence="5">
    <location>
        <begin position="36"/>
        <end position="230"/>
    </location>
</feature>
<organism evidence="7 8">
    <name type="scientific">Candidatus Egerieicola pullicola</name>
    <dbReference type="NCBI Taxonomy" id="2840775"/>
    <lineage>
        <taxon>Bacteria</taxon>
        <taxon>Bacillati</taxon>
        <taxon>Bacillota</taxon>
        <taxon>Clostridia</taxon>
        <taxon>Eubacteriales</taxon>
        <taxon>Oscillospiraceae</taxon>
        <taxon>Oscillospiraceae incertae sedis</taxon>
        <taxon>Candidatus Egerieicola</taxon>
    </lineage>
</organism>
<accession>A0A9D1DCB3</accession>
<evidence type="ECO:0000256" key="2">
    <source>
        <dbReference type="RuleBase" id="RU362119"/>
    </source>
</evidence>
<evidence type="ECO:0000259" key="5">
    <source>
        <dbReference type="Pfam" id="PF00149"/>
    </source>
</evidence>
<reference evidence="7" key="1">
    <citation type="submission" date="2020-10" db="EMBL/GenBank/DDBJ databases">
        <authorList>
            <person name="Gilroy R."/>
        </authorList>
    </citation>
    <scope>NUCLEOTIDE SEQUENCE</scope>
    <source>
        <strain evidence="7">CHK184-25365</strain>
    </source>
</reference>
<sequence length="602" mass="63841">MKLKKLLSLVLAGVLAASVAAVSGVSAQESNPVELTVVTTNDIHGYHTYSQGSVVGLEYVAAIAQAEGADLVLDAGDTLHGQSFATVTQGESMARLLQAAGYDAMTMGNHDLNYGVARLQQLSENYVPILTGNLVNQSGEAALAQTVVKEVEGITVGVFGVYDDSLISSADTNALEGHTVTDALEYANRTAQALTDQGCDVVVCLTHNADPVTFAQQTKNIDLVVSGHQHLEYRTLLDNADGKNVFVAQNGYYLRQAGLIHLSYDAASDEITQADLEYITADQVAAEYTPDETVSNLIDTIDQQEEGILNTVIGTSPVEMPYAWEDVRRGETDIGQFVTASYLEATGADLAIENAGGIRSGLPQGEVKYGDVISISPYGNLVVTKQLTGAQIQQMLEISLDITLRNLAAYEGQLSMLEQGASSQEAQMAYPFPEESGSALQVSGAVITYDPTAEYGSRIQSVTIGGTALQAERLYTVAGNSYLVTDDTYPMLASASVAHEYGTCEEAIRDLLLQGEDAVVSAVEGRVWQVASVQPEEPVQPNPPQEQPAQPDVGEEIQEEQTPPTGDTAASLAGMALLVVSGLGLAVLVVLRKQCRKHGGCE</sequence>
<dbReference type="GO" id="GO:0000166">
    <property type="term" value="F:nucleotide binding"/>
    <property type="evidence" value="ECO:0007669"/>
    <property type="project" value="UniProtKB-KW"/>
</dbReference>
<keyword evidence="2" id="KW-0547">Nucleotide-binding</keyword>
<dbReference type="Pfam" id="PF00149">
    <property type="entry name" value="Metallophos"/>
    <property type="match status" value="1"/>
</dbReference>
<dbReference type="GO" id="GO:0016787">
    <property type="term" value="F:hydrolase activity"/>
    <property type="evidence" value="ECO:0007669"/>
    <property type="project" value="UniProtKB-KW"/>
</dbReference>
<dbReference type="InterPro" id="IPR029052">
    <property type="entry name" value="Metallo-depent_PP-like"/>
</dbReference>
<dbReference type="InterPro" id="IPR036907">
    <property type="entry name" value="5'-Nucleotdase_C_sf"/>
</dbReference>
<feature type="transmembrane region" description="Helical" evidence="4">
    <location>
        <begin position="569"/>
        <end position="591"/>
    </location>
</feature>
<feature type="domain" description="5'-Nucleotidase C-terminal" evidence="6">
    <location>
        <begin position="312"/>
        <end position="493"/>
    </location>
</feature>
<evidence type="ECO:0000256" key="3">
    <source>
        <dbReference type="SAM" id="MobiDB-lite"/>
    </source>
</evidence>
<dbReference type="PANTHER" id="PTHR11575">
    <property type="entry name" value="5'-NUCLEOTIDASE-RELATED"/>
    <property type="match status" value="1"/>
</dbReference>
<dbReference type="InterPro" id="IPR004843">
    <property type="entry name" value="Calcineurin-like_PHP"/>
</dbReference>
<dbReference type="InterPro" id="IPR008334">
    <property type="entry name" value="5'-Nucleotdase_C"/>
</dbReference>
<dbReference type="InterPro" id="IPR006179">
    <property type="entry name" value="5_nucleotidase/apyrase"/>
</dbReference>
<dbReference type="Gene3D" id="3.60.21.10">
    <property type="match status" value="1"/>
</dbReference>
<protein>
    <submittedName>
        <fullName evidence="7">Bifunctional metallophosphatase/5'-nucleotidase</fullName>
    </submittedName>
</protein>
<evidence type="ECO:0000256" key="4">
    <source>
        <dbReference type="SAM" id="Phobius"/>
    </source>
</evidence>
<dbReference type="AlphaFoldDB" id="A0A9D1DCB3"/>
<proteinExistence type="inferred from homology"/>
<keyword evidence="2" id="KW-0378">Hydrolase</keyword>
<feature type="signal peptide" evidence="2">
    <location>
        <begin position="1"/>
        <end position="27"/>
    </location>
</feature>
<dbReference type="SUPFAM" id="SSF55816">
    <property type="entry name" value="5'-nucleotidase (syn. UDP-sugar hydrolase), C-terminal domain"/>
    <property type="match status" value="1"/>
</dbReference>
<comment type="similarity">
    <text evidence="2">Belongs to the 5'-nucleotidase family.</text>
</comment>
<dbReference type="Proteomes" id="UP000886749">
    <property type="component" value="Unassembled WGS sequence"/>
</dbReference>
<reference evidence="7" key="2">
    <citation type="journal article" date="2021" name="PeerJ">
        <title>Extensive microbial diversity within the chicken gut microbiome revealed by metagenomics and culture.</title>
        <authorList>
            <person name="Gilroy R."/>
            <person name="Ravi A."/>
            <person name="Getino M."/>
            <person name="Pursley I."/>
            <person name="Horton D.L."/>
            <person name="Alikhan N.F."/>
            <person name="Baker D."/>
            <person name="Gharbi K."/>
            <person name="Hall N."/>
            <person name="Watson M."/>
            <person name="Adriaenssens E.M."/>
            <person name="Foster-Nyarko E."/>
            <person name="Jarju S."/>
            <person name="Secka A."/>
            <person name="Antonio M."/>
            <person name="Oren A."/>
            <person name="Chaudhuri R.R."/>
            <person name="La Ragione R."/>
            <person name="Hildebrand F."/>
            <person name="Pallen M.J."/>
        </authorList>
    </citation>
    <scope>NUCLEOTIDE SEQUENCE</scope>
    <source>
        <strain evidence="7">CHK184-25365</strain>
    </source>
</reference>
<evidence type="ECO:0000256" key="1">
    <source>
        <dbReference type="ARBA" id="ARBA00022729"/>
    </source>
</evidence>
<name>A0A9D1DCB3_9FIRM</name>
<dbReference type="Gene3D" id="3.90.780.10">
    <property type="entry name" value="5'-Nucleotidase, C-terminal domain"/>
    <property type="match status" value="1"/>
</dbReference>